<proteinExistence type="predicted"/>
<name>A0A6J4MWC3_9ACTN</name>
<feature type="region of interest" description="Disordered" evidence="1">
    <location>
        <begin position="359"/>
        <end position="390"/>
    </location>
</feature>
<sequence>GLRCAGAGVQPQAGSRQRGTGARRGHLRPRHGQRRRRSAHRAPRRGVRRVRCARTGGGAGDRRAPGHAALARRRGGGARGAGDDHLGPALPRHVGPGAGRHGHRERPAPLAGQAPLPGPGRAVHRPLHHLARHRADRGVGADGPGGPAAGLVAVGPRRVGGGRRRCRGAVAVPGAPRRRPPPRAATCLAAGGGSHPAGLGDGPALRPAVGPGVRRVRLVRPGVPRRRVLRRHRRTAAGGRHRNQHPAVPVAAGRCRPGHRPDQADAGAARLLPRRLPRAGPAPTARRLAVGAARRHGEQRLPRRARPHRDAQPHLRRHRGALRVHPERRVRRRGGGSLRRGGALRGHGRLDLAAADAHGDVAGDGVAGHDRRQAGRHRGRAGDPERLPDV</sequence>
<feature type="non-terminal residue" evidence="2">
    <location>
        <position position="1"/>
    </location>
</feature>
<feature type="compositionally biased region" description="Basic and acidic residues" evidence="1">
    <location>
        <begin position="380"/>
        <end position="390"/>
    </location>
</feature>
<feature type="region of interest" description="Disordered" evidence="1">
    <location>
        <begin position="276"/>
        <end position="346"/>
    </location>
</feature>
<reference evidence="2" key="1">
    <citation type="submission" date="2020-02" db="EMBL/GenBank/DDBJ databases">
        <authorList>
            <person name="Meier V. D."/>
        </authorList>
    </citation>
    <scope>NUCLEOTIDE SEQUENCE</scope>
    <source>
        <strain evidence="2">AVDCRST_MAG34</strain>
    </source>
</reference>
<accession>A0A6J4MWC3</accession>
<feature type="compositionally biased region" description="Basic residues" evidence="1">
    <location>
        <begin position="21"/>
        <end position="52"/>
    </location>
</feature>
<feature type="region of interest" description="Disordered" evidence="1">
    <location>
        <begin position="1"/>
        <end position="117"/>
    </location>
</feature>
<dbReference type="EMBL" id="CADCUI010000091">
    <property type="protein sequence ID" value="CAA9368282.1"/>
    <property type="molecule type" value="Genomic_DNA"/>
</dbReference>
<feature type="compositionally biased region" description="Gly residues" evidence="1">
    <location>
        <begin position="335"/>
        <end position="345"/>
    </location>
</feature>
<feature type="compositionally biased region" description="Low complexity" evidence="1">
    <location>
        <begin position="108"/>
        <end position="117"/>
    </location>
</feature>
<dbReference type="AlphaFoldDB" id="A0A6J4MWC3"/>
<feature type="compositionally biased region" description="Basic residues" evidence="1">
    <location>
        <begin position="314"/>
        <end position="334"/>
    </location>
</feature>
<evidence type="ECO:0000256" key="1">
    <source>
        <dbReference type="SAM" id="MobiDB-lite"/>
    </source>
</evidence>
<feature type="compositionally biased region" description="Low complexity" evidence="1">
    <location>
        <begin position="278"/>
        <end position="289"/>
    </location>
</feature>
<feature type="compositionally biased region" description="Basic and acidic residues" evidence="1">
    <location>
        <begin position="359"/>
        <end position="373"/>
    </location>
</feature>
<protein>
    <submittedName>
        <fullName evidence="2">Uncharacterized protein</fullName>
    </submittedName>
</protein>
<feature type="region of interest" description="Disordered" evidence="1">
    <location>
        <begin position="136"/>
        <end position="164"/>
    </location>
</feature>
<organism evidence="2">
    <name type="scientific">uncultured Nocardioidaceae bacterium</name>
    <dbReference type="NCBI Taxonomy" id="253824"/>
    <lineage>
        <taxon>Bacteria</taxon>
        <taxon>Bacillati</taxon>
        <taxon>Actinomycetota</taxon>
        <taxon>Actinomycetes</taxon>
        <taxon>Propionibacteriales</taxon>
        <taxon>Nocardioidaceae</taxon>
        <taxon>environmental samples</taxon>
    </lineage>
</organism>
<feature type="non-terminal residue" evidence="2">
    <location>
        <position position="390"/>
    </location>
</feature>
<evidence type="ECO:0000313" key="2">
    <source>
        <dbReference type="EMBL" id="CAA9368282.1"/>
    </source>
</evidence>
<gene>
    <name evidence="2" type="ORF">AVDCRST_MAG34-3218</name>
</gene>